<evidence type="ECO:0000256" key="1">
    <source>
        <dbReference type="SAM" id="Phobius"/>
    </source>
</evidence>
<dbReference type="Gene3D" id="3.50.70.20">
    <property type="entry name" value="Cytochrome P460"/>
    <property type="match status" value="1"/>
</dbReference>
<feature type="transmembrane region" description="Helical" evidence="1">
    <location>
        <begin position="43"/>
        <end position="61"/>
    </location>
</feature>
<dbReference type="Pfam" id="PF16694">
    <property type="entry name" value="Cytochrome_P460"/>
    <property type="match status" value="1"/>
</dbReference>
<reference evidence="3" key="1">
    <citation type="submission" date="2022-09" db="EMBL/GenBank/DDBJ databases">
        <title>Rhodovastum sp. nov. RN2-1 isolated from soil in Seongnam, South Korea.</title>
        <authorList>
            <person name="Le N.T."/>
        </authorList>
    </citation>
    <scope>NUCLEOTIDE SEQUENCE</scope>
    <source>
        <strain evidence="3">RN2-1</strain>
    </source>
</reference>
<evidence type="ECO:0000259" key="2">
    <source>
        <dbReference type="Pfam" id="PF16694"/>
    </source>
</evidence>
<keyword evidence="1" id="KW-0472">Membrane</keyword>
<comment type="caution">
    <text evidence="3">The sequence shown here is derived from an EMBL/GenBank/DDBJ whole genome shotgun (WGS) entry which is preliminary data.</text>
</comment>
<dbReference type="AlphaFoldDB" id="A0AA41YSU8"/>
<keyword evidence="1" id="KW-0812">Transmembrane</keyword>
<evidence type="ECO:0000313" key="3">
    <source>
        <dbReference type="EMBL" id="MCW3477703.1"/>
    </source>
</evidence>
<protein>
    <submittedName>
        <fullName evidence="3">Cytochrome P460 family protein</fullName>
    </submittedName>
</protein>
<name>A0AA41YSU8_9PROT</name>
<evidence type="ECO:0000313" key="4">
    <source>
        <dbReference type="Proteomes" id="UP001165679"/>
    </source>
</evidence>
<accession>A0AA41YSU8</accession>
<keyword evidence="1" id="KW-1133">Transmembrane helix</keyword>
<gene>
    <name evidence="3" type="ORF">OL599_24390</name>
</gene>
<dbReference type="InterPro" id="IPR038142">
    <property type="entry name" value="Cytochrome_P460_sp"/>
</dbReference>
<proteinExistence type="predicted"/>
<dbReference type="CDD" id="cd20753">
    <property type="entry name" value="cyt_P460_Mc-like"/>
    <property type="match status" value="1"/>
</dbReference>
<dbReference type="InterPro" id="IPR032033">
    <property type="entry name" value="Cytochrome_P460"/>
</dbReference>
<feature type="domain" description="Cytochrome P460" evidence="2">
    <location>
        <begin position="80"/>
        <end position="208"/>
    </location>
</feature>
<organism evidence="3 4">
    <name type="scientific">Limobrevibacterium gyesilva</name>
    <dbReference type="NCBI Taxonomy" id="2991712"/>
    <lineage>
        <taxon>Bacteria</taxon>
        <taxon>Pseudomonadati</taxon>
        <taxon>Pseudomonadota</taxon>
        <taxon>Alphaproteobacteria</taxon>
        <taxon>Acetobacterales</taxon>
        <taxon>Acetobacteraceae</taxon>
        <taxon>Limobrevibacterium</taxon>
    </lineage>
</organism>
<dbReference type="Proteomes" id="UP001165679">
    <property type="component" value="Unassembled WGS sequence"/>
</dbReference>
<reference evidence="3" key="2">
    <citation type="submission" date="2022-10" db="EMBL/GenBank/DDBJ databases">
        <authorList>
            <person name="Trinh H.N."/>
        </authorList>
    </citation>
    <scope>NUCLEOTIDE SEQUENCE</scope>
    <source>
        <strain evidence="3">RN2-1</strain>
    </source>
</reference>
<sequence length="213" mass="22827">MVSRADPLAARKRVPVAGLVGVGAQNNDSYQRSFFMAAGMRRIAFVLVAVMALAGVVAYMAPASGQADGEATPIFGIKIPPGYRDWKLISVAHEEGNLNDLRAILGNDAAITASREGTLPFPDGTIIARLAWSYAPLEESSKAFGRLQSFVAGPPRNGVQFMVKDSRKYASTGGWGFAQFDDGKPADEAVHNTCFPCHSAAKARDFVFNRYAP</sequence>
<dbReference type="EMBL" id="JAPDNT010000046">
    <property type="protein sequence ID" value="MCW3477703.1"/>
    <property type="molecule type" value="Genomic_DNA"/>
</dbReference>
<keyword evidence="4" id="KW-1185">Reference proteome</keyword>